<feature type="non-terminal residue" evidence="2">
    <location>
        <position position="155"/>
    </location>
</feature>
<dbReference type="EMBL" id="LAZR01063795">
    <property type="protein sequence ID" value="KKK58804.1"/>
    <property type="molecule type" value="Genomic_DNA"/>
</dbReference>
<dbReference type="AlphaFoldDB" id="A0A0F8YXN2"/>
<reference evidence="2" key="1">
    <citation type="journal article" date="2015" name="Nature">
        <title>Complex archaea that bridge the gap between prokaryotes and eukaryotes.</title>
        <authorList>
            <person name="Spang A."/>
            <person name="Saw J.H."/>
            <person name="Jorgensen S.L."/>
            <person name="Zaremba-Niedzwiedzka K."/>
            <person name="Martijn J."/>
            <person name="Lind A.E."/>
            <person name="van Eijk R."/>
            <person name="Schleper C."/>
            <person name="Guy L."/>
            <person name="Ettema T.J."/>
        </authorList>
    </citation>
    <scope>NUCLEOTIDE SEQUENCE</scope>
</reference>
<dbReference type="Pfam" id="PF20557">
    <property type="entry name" value="DnaT_2"/>
    <property type="match status" value="1"/>
</dbReference>
<organism evidence="2">
    <name type="scientific">marine sediment metagenome</name>
    <dbReference type="NCBI Taxonomy" id="412755"/>
    <lineage>
        <taxon>unclassified sequences</taxon>
        <taxon>metagenomes</taxon>
        <taxon>ecological metagenomes</taxon>
    </lineage>
</organism>
<name>A0A0F8YXN2_9ZZZZ</name>
<evidence type="ECO:0000313" key="2">
    <source>
        <dbReference type="EMBL" id="KKK58804.1"/>
    </source>
</evidence>
<gene>
    <name evidence="2" type="ORF">LCGC14_3040730</name>
</gene>
<dbReference type="InterPro" id="IPR046787">
    <property type="entry name" value="DnaT_2"/>
</dbReference>
<accession>A0A0F8YXN2</accession>
<feature type="domain" description="Putative DnaT-like" evidence="1">
    <location>
        <begin position="1"/>
        <end position="148"/>
    </location>
</feature>
<protein>
    <recommendedName>
        <fullName evidence="1">Putative DnaT-like domain-containing protein</fullName>
    </recommendedName>
</protein>
<comment type="caution">
    <text evidence="2">The sequence shown here is derived from an EMBL/GenBank/DDBJ whole genome shotgun (WGS) entry which is preliminary data.</text>
</comment>
<proteinExistence type="predicted"/>
<sequence length="155" mass="16790">MALVVEDGTGLSTAESYISVTNATTYLAARRTTAQLATWTAADTAAKENALRLAAQWLDTRYKDEWASWRFSDDQALDFPRSGVVIDGVAYETTEIPQQLIDATAELGLKVTDGDVLFDDMADEGTVGSKSIRVGPISEATTYLGGSKGIKRYRL</sequence>
<evidence type="ECO:0000259" key="1">
    <source>
        <dbReference type="Pfam" id="PF20557"/>
    </source>
</evidence>